<accession>A0A1I7AFJ6</accession>
<dbReference type="STRING" id="477690.SAMN05216474_2038"/>
<evidence type="ECO:0000313" key="1">
    <source>
        <dbReference type="EMBL" id="SFT73684.1"/>
    </source>
</evidence>
<evidence type="ECO:0008006" key="3">
    <source>
        <dbReference type="Google" id="ProtNLM"/>
    </source>
</evidence>
<sequence>MNKILIILTSFLLSFGGYAQYSLIAGGGPDLGLGTAIKGRTTLNFGLELPESEWHTMRINATYFMPLTDIQRGNMVAELRPEFTGQGNSVISVPVTESIRQFALSYGRRNFAFNTYDDGLAFYFGSNTTLGMISDIIELGEYDTEKYYFPNGDVDPGKHYFRSFYFGIGMVAGLKYQLPAEWRSALTLELLGDYNIMIYDRANVYGTYISPLNFGLKLGYRVDIF</sequence>
<name>A0A1I7AFJ6_9FLAO</name>
<proteinExistence type="predicted"/>
<dbReference type="Proteomes" id="UP000236454">
    <property type="component" value="Unassembled WGS sequence"/>
</dbReference>
<protein>
    <recommendedName>
        <fullName evidence="3">Outer membrane protein beta-barrel domain-containing protein</fullName>
    </recommendedName>
</protein>
<organism evidence="1 2">
    <name type="scientific">Lishizhenia tianjinensis</name>
    <dbReference type="NCBI Taxonomy" id="477690"/>
    <lineage>
        <taxon>Bacteria</taxon>
        <taxon>Pseudomonadati</taxon>
        <taxon>Bacteroidota</taxon>
        <taxon>Flavobacteriia</taxon>
        <taxon>Flavobacteriales</taxon>
        <taxon>Crocinitomicaceae</taxon>
        <taxon>Lishizhenia</taxon>
    </lineage>
</organism>
<evidence type="ECO:0000313" key="2">
    <source>
        <dbReference type="Proteomes" id="UP000236454"/>
    </source>
</evidence>
<dbReference type="AlphaFoldDB" id="A0A1I7AFJ6"/>
<dbReference type="RefSeq" id="WP_139230331.1">
    <property type="nucleotide sequence ID" value="NZ_FPAS01000003.1"/>
</dbReference>
<reference evidence="1 2" key="1">
    <citation type="submission" date="2016-10" db="EMBL/GenBank/DDBJ databases">
        <authorList>
            <person name="de Groot N.N."/>
        </authorList>
    </citation>
    <scope>NUCLEOTIDE SEQUENCE [LARGE SCALE GENOMIC DNA]</scope>
    <source>
        <strain evidence="1 2">CGMCC 1.7005</strain>
    </source>
</reference>
<keyword evidence="2" id="KW-1185">Reference proteome</keyword>
<gene>
    <name evidence="1" type="ORF">SAMN05216474_2038</name>
</gene>
<dbReference type="EMBL" id="FPAS01000003">
    <property type="protein sequence ID" value="SFT73684.1"/>
    <property type="molecule type" value="Genomic_DNA"/>
</dbReference>